<accession>W9ZLN0</accession>
<dbReference type="GO" id="GO:0005524">
    <property type="term" value="F:ATP binding"/>
    <property type="evidence" value="ECO:0007669"/>
    <property type="project" value="UniProtKB-UniRule"/>
</dbReference>
<evidence type="ECO:0000313" key="4">
    <source>
        <dbReference type="EMBL" id="EXJ95379.1"/>
    </source>
</evidence>
<keyword evidence="5" id="KW-1185">Reference proteome</keyword>
<evidence type="ECO:0000256" key="1">
    <source>
        <dbReference type="PROSITE-ProRule" id="PRU10141"/>
    </source>
</evidence>
<dbReference type="Gene3D" id="3.30.200.20">
    <property type="entry name" value="Phosphorylase Kinase, domain 1"/>
    <property type="match status" value="1"/>
</dbReference>
<dbReference type="PANTHER" id="PTHR24419:SF18">
    <property type="entry name" value="SERINE_THREONINE-PROTEIN KINASE HASPIN"/>
    <property type="match status" value="1"/>
</dbReference>
<dbReference type="GO" id="GO:0000278">
    <property type="term" value="P:mitotic cell cycle"/>
    <property type="evidence" value="ECO:0007669"/>
    <property type="project" value="TreeGrafter"/>
</dbReference>
<dbReference type="RefSeq" id="XP_007719608.1">
    <property type="nucleotide sequence ID" value="XM_007721418.1"/>
</dbReference>
<keyword evidence="1" id="KW-0067">ATP-binding</keyword>
<dbReference type="Gene3D" id="1.10.510.10">
    <property type="entry name" value="Transferase(Phosphotransferase) domain 1"/>
    <property type="match status" value="1"/>
</dbReference>
<feature type="region of interest" description="Disordered" evidence="2">
    <location>
        <begin position="1"/>
        <end position="29"/>
    </location>
</feature>
<dbReference type="HOGENOM" id="CLU_019103_2_1_1"/>
<dbReference type="GO" id="GO:0005634">
    <property type="term" value="C:nucleus"/>
    <property type="evidence" value="ECO:0007669"/>
    <property type="project" value="TreeGrafter"/>
</dbReference>
<dbReference type="GO" id="GO:0072354">
    <property type="term" value="F:histone H3T3 kinase activity"/>
    <property type="evidence" value="ECO:0007669"/>
    <property type="project" value="TreeGrafter"/>
</dbReference>
<dbReference type="GeneID" id="19155407"/>
<dbReference type="AlphaFoldDB" id="W9ZLN0"/>
<evidence type="ECO:0000259" key="3">
    <source>
        <dbReference type="PROSITE" id="PS50011"/>
    </source>
</evidence>
<dbReference type="eggNOG" id="KOG2464">
    <property type="taxonomic scope" value="Eukaryota"/>
</dbReference>
<dbReference type="Proteomes" id="UP000019484">
    <property type="component" value="Unassembled WGS sequence"/>
</dbReference>
<keyword evidence="4" id="KW-0808">Transferase</keyword>
<dbReference type="STRING" id="1182541.W9ZLN0"/>
<gene>
    <name evidence="4" type="ORF">A1O1_00500</name>
</gene>
<dbReference type="SUPFAM" id="SSF56112">
    <property type="entry name" value="Protein kinase-like (PK-like)"/>
    <property type="match status" value="1"/>
</dbReference>
<proteinExistence type="predicted"/>
<keyword evidence="1" id="KW-0547">Nucleotide-binding</keyword>
<name>W9ZLN0_9EURO</name>
<sequence length="518" mass="58062">MADSHALGELKNQQRPSRRFEKTYGKKKPAMAQARAVHFDLFGGGDENKIVDEMEKLTIKNDTDASKQLVQDKPLPEKADPAENNPRLRGRRKATTSKKMATLTKDKLQALEPLLSLVKTEVQDFQEFGRSMGTKYICTKLGEGAFADVFKLKPKDLEEAMQVYECGGLVIKVIPFTVDKTEDDDIGDLESITREVRVLQTLDPLHGFARCRGVHVVSGRYPDVLLDAFQMYKSTDPSDAINPDPTKTTPADQLYVVIEMDDAGTPVWKLKNPSAFQAFDIFWKTTMVLANAEQKVEFEHRDLHNGNVCYKPLKRNGPGDVAQAVVEDMSKEPAVTLGLSNLQVTVIDYTLARAKVGKDSEVDLVVFDPIKYWEENDARGETESDKIQYDTYRKVRDWARAEAARAQALAELEGVEYDEVDKYSRFLPKSNVMWLGYLVAHLLLKGAVGRGASLPGSSRAAKRLQLAMWRTLEEVDVYVNGTSPTFMPESAGDLLATAVEQRWLTPADMAVFRDQLDE</sequence>
<dbReference type="GO" id="GO:0035556">
    <property type="term" value="P:intracellular signal transduction"/>
    <property type="evidence" value="ECO:0007669"/>
    <property type="project" value="TreeGrafter"/>
</dbReference>
<protein>
    <submittedName>
        <fullName evidence="4">HASPIN protein kinase</fullName>
    </submittedName>
</protein>
<dbReference type="PROSITE" id="PS50011">
    <property type="entry name" value="PROTEIN_KINASE_DOM"/>
    <property type="match status" value="1"/>
</dbReference>
<feature type="domain" description="Protein kinase" evidence="3">
    <location>
        <begin position="135"/>
        <end position="518"/>
    </location>
</feature>
<reference evidence="4 5" key="1">
    <citation type="submission" date="2013-03" db="EMBL/GenBank/DDBJ databases">
        <title>The Genome Sequence of Capronia coronata CBS 617.96.</title>
        <authorList>
            <consortium name="The Broad Institute Genomics Platform"/>
            <person name="Cuomo C."/>
            <person name="de Hoog S."/>
            <person name="Gorbushina A."/>
            <person name="Walker B."/>
            <person name="Young S.K."/>
            <person name="Zeng Q."/>
            <person name="Gargeya S."/>
            <person name="Fitzgerald M."/>
            <person name="Haas B."/>
            <person name="Abouelleil A."/>
            <person name="Allen A.W."/>
            <person name="Alvarado L."/>
            <person name="Arachchi H.M."/>
            <person name="Berlin A.M."/>
            <person name="Chapman S.B."/>
            <person name="Gainer-Dewar J."/>
            <person name="Goldberg J."/>
            <person name="Griggs A."/>
            <person name="Gujja S."/>
            <person name="Hansen M."/>
            <person name="Howarth C."/>
            <person name="Imamovic A."/>
            <person name="Ireland A."/>
            <person name="Larimer J."/>
            <person name="McCowan C."/>
            <person name="Murphy C."/>
            <person name="Pearson M."/>
            <person name="Poon T.W."/>
            <person name="Priest M."/>
            <person name="Roberts A."/>
            <person name="Saif S."/>
            <person name="Shea T."/>
            <person name="Sisk P."/>
            <person name="Sykes S."/>
            <person name="Wortman J."/>
            <person name="Nusbaum C."/>
            <person name="Birren B."/>
        </authorList>
    </citation>
    <scope>NUCLEOTIDE SEQUENCE [LARGE SCALE GENOMIC DNA]</scope>
    <source>
        <strain evidence="4 5">CBS 617.96</strain>
    </source>
</reference>
<dbReference type="GO" id="GO:0005737">
    <property type="term" value="C:cytoplasm"/>
    <property type="evidence" value="ECO:0007669"/>
    <property type="project" value="TreeGrafter"/>
</dbReference>
<feature type="binding site" evidence="1">
    <location>
        <position position="172"/>
    </location>
    <ligand>
        <name>ATP</name>
        <dbReference type="ChEBI" id="CHEBI:30616"/>
    </ligand>
</feature>
<comment type="caution">
    <text evidence="4">The sequence shown here is derived from an EMBL/GenBank/DDBJ whole genome shotgun (WGS) entry which is preliminary data.</text>
</comment>
<feature type="region of interest" description="Disordered" evidence="2">
    <location>
        <begin position="62"/>
        <end position="99"/>
    </location>
</feature>
<dbReference type="EMBL" id="AMWN01000001">
    <property type="protein sequence ID" value="EXJ95379.1"/>
    <property type="molecule type" value="Genomic_DNA"/>
</dbReference>
<dbReference type="InterPro" id="IPR000719">
    <property type="entry name" value="Prot_kinase_dom"/>
</dbReference>
<dbReference type="PANTHER" id="PTHR24419">
    <property type="entry name" value="INTERLEUKIN-1 RECEPTOR-ASSOCIATED KINASE"/>
    <property type="match status" value="1"/>
</dbReference>
<keyword evidence="4" id="KW-0418">Kinase</keyword>
<dbReference type="InterPro" id="IPR011009">
    <property type="entry name" value="Kinase-like_dom_sf"/>
</dbReference>
<organism evidence="4 5">
    <name type="scientific">Capronia coronata CBS 617.96</name>
    <dbReference type="NCBI Taxonomy" id="1182541"/>
    <lineage>
        <taxon>Eukaryota</taxon>
        <taxon>Fungi</taxon>
        <taxon>Dikarya</taxon>
        <taxon>Ascomycota</taxon>
        <taxon>Pezizomycotina</taxon>
        <taxon>Eurotiomycetes</taxon>
        <taxon>Chaetothyriomycetidae</taxon>
        <taxon>Chaetothyriales</taxon>
        <taxon>Herpotrichiellaceae</taxon>
        <taxon>Capronia</taxon>
    </lineage>
</organism>
<evidence type="ECO:0000256" key="2">
    <source>
        <dbReference type="SAM" id="MobiDB-lite"/>
    </source>
</evidence>
<dbReference type="InterPro" id="IPR017441">
    <property type="entry name" value="Protein_kinase_ATP_BS"/>
</dbReference>
<evidence type="ECO:0000313" key="5">
    <source>
        <dbReference type="Proteomes" id="UP000019484"/>
    </source>
</evidence>
<dbReference type="OrthoDB" id="5327538at2759"/>
<dbReference type="Pfam" id="PF12330">
    <property type="entry name" value="Haspin_kinase"/>
    <property type="match status" value="1"/>
</dbReference>
<dbReference type="PROSITE" id="PS00107">
    <property type="entry name" value="PROTEIN_KINASE_ATP"/>
    <property type="match status" value="1"/>
</dbReference>